<evidence type="ECO:0000259" key="1">
    <source>
        <dbReference type="Pfam" id="PF00144"/>
    </source>
</evidence>
<accession>A0A1M5H8R6</accession>
<organism evidence="2 3">
    <name type="scientific">Arenibacter palladensis</name>
    <dbReference type="NCBI Taxonomy" id="237373"/>
    <lineage>
        <taxon>Bacteria</taxon>
        <taxon>Pseudomonadati</taxon>
        <taxon>Bacteroidota</taxon>
        <taxon>Flavobacteriia</taxon>
        <taxon>Flavobacteriales</taxon>
        <taxon>Flavobacteriaceae</taxon>
        <taxon>Arenibacter</taxon>
    </lineage>
</organism>
<feature type="domain" description="Beta-lactamase-related" evidence="1">
    <location>
        <begin position="74"/>
        <end position="336"/>
    </location>
</feature>
<evidence type="ECO:0000313" key="2">
    <source>
        <dbReference type="EMBL" id="SHG12283.1"/>
    </source>
</evidence>
<protein>
    <submittedName>
        <fullName evidence="2">CubicO group peptidase, beta-lactamase class C family</fullName>
    </submittedName>
</protein>
<dbReference type="SUPFAM" id="SSF56601">
    <property type="entry name" value="beta-lactamase/transpeptidase-like"/>
    <property type="match status" value="1"/>
</dbReference>
<dbReference type="PANTHER" id="PTHR43283">
    <property type="entry name" value="BETA-LACTAMASE-RELATED"/>
    <property type="match status" value="1"/>
</dbReference>
<gene>
    <name evidence="2" type="ORF">SAMN03080594_11335</name>
</gene>
<evidence type="ECO:0000313" key="3">
    <source>
        <dbReference type="Proteomes" id="UP000184406"/>
    </source>
</evidence>
<dbReference type="InterPro" id="IPR001466">
    <property type="entry name" value="Beta-lactam-related"/>
</dbReference>
<dbReference type="InterPro" id="IPR050789">
    <property type="entry name" value="Diverse_Enzym_Activities"/>
</dbReference>
<keyword evidence="3" id="KW-1185">Reference proteome</keyword>
<proteinExistence type="predicted"/>
<dbReference type="RefSeq" id="WP_072865585.1">
    <property type="nucleotide sequence ID" value="NZ_FQUX01000013.1"/>
</dbReference>
<dbReference type="PANTHER" id="PTHR43283:SF7">
    <property type="entry name" value="BETA-LACTAMASE-RELATED DOMAIN-CONTAINING PROTEIN"/>
    <property type="match status" value="1"/>
</dbReference>
<name>A0A1M5H8R6_9FLAO</name>
<dbReference type="OrthoDB" id="1185352at2"/>
<dbReference type="EMBL" id="FQUX01000013">
    <property type="protein sequence ID" value="SHG12283.1"/>
    <property type="molecule type" value="Genomic_DNA"/>
</dbReference>
<sequence length="362" mass="41081">MKTQFLISSLFLFCCLMGCSKGNDDQVPVTPEETLYFPPINSNEWETVSLEELNWNTSAEQPLYDYLETNETEAFILLKNGKIVLEKYFGSFNASKNHSWNSAAKTLTAFTVGIAQKEGYLDIDHASSDYMGTGWSSLTPEQEVQITVKNHLTMTSGLDFTGENSFCTNVECLIFKDDPDSFWYYHNAAYTLLDNIISGAVNEEYKEYFYQKVRDKIGMQGSWIKTGYLNLYFSNARSMARFGLLSLNKGIWEDTPILDDPNYFTEMTTTSQELNKSYGYLWWLNGKSSFRIPGSEELFPGKLIPNAPDDLIAGLGAFDQKLYVVPSKGLVIIRMGDSANEDELGPTSFDNDLWERINELIN</sequence>
<reference evidence="3" key="1">
    <citation type="submission" date="2016-11" db="EMBL/GenBank/DDBJ databases">
        <authorList>
            <person name="Varghese N."/>
            <person name="Submissions S."/>
        </authorList>
    </citation>
    <scope>NUCLEOTIDE SEQUENCE [LARGE SCALE GENOMIC DNA]</scope>
    <source>
        <strain evidence="3">DSM 17539</strain>
    </source>
</reference>
<dbReference type="Pfam" id="PF00144">
    <property type="entry name" value="Beta-lactamase"/>
    <property type="match status" value="1"/>
</dbReference>
<dbReference type="InterPro" id="IPR012338">
    <property type="entry name" value="Beta-lactam/transpept-like"/>
</dbReference>
<dbReference type="Gene3D" id="3.40.710.10">
    <property type="entry name" value="DD-peptidase/beta-lactamase superfamily"/>
    <property type="match status" value="1"/>
</dbReference>
<dbReference type="AlphaFoldDB" id="A0A1M5H8R6"/>
<dbReference type="Proteomes" id="UP000184406">
    <property type="component" value="Unassembled WGS sequence"/>
</dbReference>